<keyword evidence="3" id="KW-1185">Reference proteome</keyword>
<dbReference type="GO" id="GO:0003677">
    <property type="term" value="F:DNA binding"/>
    <property type="evidence" value="ECO:0007669"/>
    <property type="project" value="InterPro"/>
</dbReference>
<reference evidence="2 3" key="1">
    <citation type="submission" date="2018-11" db="EMBL/GenBank/DDBJ databases">
        <title>Gemmobacter sp. nov., YIM 102744-1 draft genome.</title>
        <authorList>
            <person name="Li G."/>
            <person name="Jiang Y."/>
        </authorList>
    </citation>
    <scope>NUCLEOTIDE SEQUENCE [LARGE SCALE GENOMIC DNA]</scope>
    <source>
        <strain evidence="2 3">YIM 102744-1</strain>
    </source>
</reference>
<accession>A0A3P3DQP5</accession>
<dbReference type="InterPro" id="IPR010982">
    <property type="entry name" value="Lambda_DNA-bd_dom_sf"/>
</dbReference>
<dbReference type="OrthoDB" id="9803379at2"/>
<dbReference type="AlphaFoldDB" id="A0A3P3DQP5"/>
<dbReference type="EMBL" id="RRAZ01000006">
    <property type="protein sequence ID" value="RRH76580.1"/>
    <property type="molecule type" value="Genomic_DNA"/>
</dbReference>
<dbReference type="Proteomes" id="UP000282125">
    <property type="component" value="Unassembled WGS sequence"/>
</dbReference>
<comment type="caution">
    <text evidence="2">The sequence shown here is derived from an EMBL/GenBank/DDBJ whole genome shotgun (WGS) entry which is preliminary data.</text>
</comment>
<dbReference type="SMART" id="SM00530">
    <property type="entry name" value="HTH_XRE"/>
    <property type="match status" value="1"/>
</dbReference>
<dbReference type="RefSeq" id="WP_124963967.1">
    <property type="nucleotide sequence ID" value="NZ_RRAZ01000006.1"/>
</dbReference>
<proteinExistence type="predicted"/>
<feature type="domain" description="HTH cro/C1-type" evidence="1">
    <location>
        <begin position="17"/>
        <end position="71"/>
    </location>
</feature>
<evidence type="ECO:0000259" key="1">
    <source>
        <dbReference type="PROSITE" id="PS50943"/>
    </source>
</evidence>
<dbReference type="Gene3D" id="1.10.260.40">
    <property type="entry name" value="lambda repressor-like DNA-binding domains"/>
    <property type="match status" value="1"/>
</dbReference>
<name>A0A3P3DQP5_9RHOB</name>
<dbReference type="SUPFAM" id="SSF47413">
    <property type="entry name" value="lambda repressor-like DNA-binding domains"/>
    <property type="match status" value="1"/>
</dbReference>
<protein>
    <submittedName>
        <fullName evidence="2">XRE family transcriptional regulator</fullName>
    </submittedName>
</protein>
<dbReference type="InterPro" id="IPR001387">
    <property type="entry name" value="Cro/C1-type_HTH"/>
</dbReference>
<evidence type="ECO:0000313" key="2">
    <source>
        <dbReference type="EMBL" id="RRH76580.1"/>
    </source>
</evidence>
<dbReference type="PROSITE" id="PS50943">
    <property type="entry name" value="HTH_CROC1"/>
    <property type="match status" value="1"/>
</dbReference>
<evidence type="ECO:0000313" key="3">
    <source>
        <dbReference type="Proteomes" id="UP000282125"/>
    </source>
</evidence>
<dbReference type="Pfam" id="PF01381">
    <property type="entry name" value="HTH_3"/>
    <property type="match status" value="1"/>
</dbReference>
<gene>
    <name evidence="2" type="ORF">EG244_05255</name>
</gene>
<dbReference type="CDD" id="cd00093">
    <property type="entry name" value="HTH_XRE"/>
    <property type="match status" value="1"/>
</dbReference>
<sequence>MTKTIHSPGQKALIEALTNARKEAGLSQMALAERLHCHQSMIARIESGERRIDVVELVVLARAIGVDPSAILQAVATKVDAQQKM</sequence>
<organism evidence="2 3">
    <name type="scientific">Falsigemmobacter faecalis</name>
    <dbReference type="NCBI Taxonomy" id="2488730"/>
    <lineage>
        <taxon>Bacteria</taxon>
        <taxon>Pseudomonadati</taxon>
        <taxon>Pseudomonadota</taxon>
        <taxon>Alphaproteobacteria</taxon>
        <taxon>Rhodobacterales</taxon>
        <taxon>Paracoccaceae</taxon>
        <taxon>Falsigemmobacter</taxon>
    </lineage>
</organism>